<dbReference type="InterPro" id="IPR020613">
    <property type="entry name" value="Thiolase_CS"/>
</dbReference>
<dbReference type="PROSITE" id="PS00737">
    <property type="entry name" value="THIOLASE_2"/>
    <property type="match status" value="1"/>
</dbReference>
<dbReference type="InterPro" id="IPR020610">
    <property type="entry name" value="Thiolase_AS"/>
</dbReference>
<dbReference type="InterPro" id="IPR020616">
    <property type="entry name" value="Thiolase_N"/>
</dbReference>
<evidence type="ECO:0000313" key="8">
    <source>
        <dbReference type="Proteomes" id="UP000608579"/>
    </source>
</evidence>
<dbReference type="PIRSF" id="PIRSF000429">
    <property type="entry name" value="Ac-CoA_Ac_transf"/>
    <property type="match status" value="1"/>
</dbReference>
<feature type="domain" description="Thiolase N-terminal" evidence="5">
    <location>
        <begin position="19"/>
        <end position="279"/>
    </location>
</feature>
<dbReference type="SUPFAM" id="SSF53901">
    <property type="entry name" value="Thiolase-like"/>
    <property type="match status" value="2"/>
</dbReference>
<dbReference type="GO" id="GO:0008299">
    <property type="term" value="P:isoprenoid biosynthetic process"/>
    <property type="evidence" value="ECO:0007669"/>
    <property type="project" value="UniProtKB-KW"/>
</dbReference>
<reference evidence="7" key="1">
    <citation type="journal article" date="2020" name="ISME J.">
        <title>Gammaproteobacteria mediating utilization of methyl-, sulfur- and petroleum organic compounds in deep ocean hydrothermal plumes.</title>
        <authorList>
            <person name="Zhou Z."/>
            <person name="Liu Y."/>
            <person name="Pan J."/>
            <person name="Cron B.R."/>
            <person name="Toner B.M."/>
            <person name="Anantharaman K."/>
            <person name="Breier J.A."/>
            <person name="Dick G.J."/>
            <person name="Li M."/>
        </authorList>
    </citation>
    <scope>NUCLEOTIDE SEQUENCE</scope>
    <source>
        <strain evidence="7">SZUA-1515</strain>
    </source>
</reference>
<comment type="caution">
    <text evidence="7">The sequence shown here is derived from an EMBL/GenBank/DDBJ whole genome shotgun (WGS) entry which is preliminary data.</text>
</comment>
<evidence type="ECO:0000256" key="4">
    <source>
        <dbReference type="ARBA" id="ARBA00023315"/>
    </source>
</evidence>
<dbReference type="CDD" id="cd00751">
    <property type="entry name" value="thiolase"/>
    <property type="match status" value="1"/>
</dbReference>
<keyword evidence="2" id="KW-0808">Transferase</keyword>
<accession>A0A833E9J6</accession>
<feature type="domain" description="Thiolase C-terminal" evidence="6">
    <location>
        <begin position="289"/>
        <end position="409"/>
    </location>
</feature>
<dbReference type="PANTHER" id="PTHR18919">
    <property type="entry name" value="ACETYL-COA C-ACYLTRANSFERASE"/>
    <property type="match status" value="1"/>
</dbReference>
<dbReference type="Gene3D" id="3.40.47.10">
    <property type="match status" value="2"/>
</dbReference>
<dbReference type="PROSITE" id="PS00098">
    <property type="entry name" value="THIOLASE_1"/>
    <property type="match status" value="1"/>
</dbReference>
<dbReference type="InterPro" id="IPR016039">
    <property type="entry name" value="Thiolase-like"/>
</dbReference>
<dbReference type="FunFam" id="3.40.47.10:FF:000010">
    <property type="entry name" value="Acetyl-CoA acetyltransferase (Thiolase)"/>
    <property type="match status" value="1"/>
</dbReference>
<keyword evidence="3" id="KW-0414">Isoprene biosynthesis</keyword>
<evidence type="ECO:0000313" key="7">
    <source>
        <dbReference type="EMBL" id="HIQ29522.1"/>
    </source>
</evidence>
<evidence type="ECO:0000259" key="6">
    <source>
        <dbReference type="Pfam" id="PF02803"/>
    </source>
</evidence>
<protein>
    <submittedName>
        <fullName evidence="7">Thiolase family protein</fullName>
    </submittedName>
</protein>
<dbReference type="NCBIfam" id="TIGR01930">
    <property type="entry name" value="AcCoA-C-Actrans"/>
    <property type="match status" value="1"/>
</dbReference>
<dbReference type="InterPro" id="IPR002155">
    <property type="entry name" value="Thiolase"/>
</dbReference>
<dbReference type="PROSITE" id="PS00099">
    <property type="entry name" value="THIOLASE_3"/>
    <property type="match status" value="1"/>
</dbReference>
<keyword evidence="4" id="KW-0012">Acyltransferase</keyword>
<dbReference type="InterPro" id="IPR020617">
    <property type="entry name" value="Thiolase_C"/>
</dbReference>
<dbReference type="PANTHER" id="PTHR18919:SF107">
    <property type="entry name" value="ACETYL-COA ACETYLTRANSFERASE, CYTOSOLIC"/>
    <property type="match status" value="1"/>
</dbReference>
<dbReference type="Pfam" id="PF02803">
    <property type="entry name" value="Thiolase_C"/>
    <property type="match status" value="1"/>
</dbReference>
<evidence type="ECO:0000259" key="5">
    <source>
        <dbReference type="Pfam" id="PF00108"/>
    </source>
</evidence>
<evidence type="ECO:0000256" key="3">
    <source>
        <dbReference type="ARBA" id="ARBA00023229"/>
    </source>
</evidence>
<evidence type="ECO:0000256" key="2">
    <source>
        <dbReference type="ARBA" id="ARBA00022679"/>
    </source>
</evidence>
<dbReference type="GO" id="GO:0003988">
    <property type="term" value="F:acetyl-CoA C-acyltransferase activity"/>
    <property type="evidence" value="ECO:0007669"/>
    <property type="project" value="UniProtKB-ARBA"/>
</dbReference>
<dbReference type="Pfam" id="PF00108">
    <property type="entry name" value="Thiolase_N"/>
    <property type="match status" value="1"/>
</dbReference>
<proteinExistence type="inferred from homology"/>
<dbReference type="EMBL" id="DQVM01000057">
    <property type="protein sequence ID" value="HIQ29522.1"/>
    <property type="molecule type" value="Genomic_DNA"/>
</dbReference>
<sequence>MPLTHILPRELKILPGREVFIISYSRTPIGKFQRSLAEVEATKLGGIAVKSTIEKASIPTGLIDEVIMGNVLQAGLGQNPARQAAYHAGIPAHVNGYTVNKVCASGMKAVANAVSAIKAGDAEVIVAGGMESMSRSPFILPASVRTGVRLAYRGGPTLIDCLTHDGLTSFIDGKSMAEIAEAIARARGVTRRQADEFAYLSHVKAHEATVKGYFKDEITPVNIKMNGKQITLEHDEGIRSDTTLEKLSKLPPAFEGLEIVTAGNAPPLSDGAAALVLASGEAVKRHKLEPVAKILGYAWAALDYENFVEAPIPATKKLLEKLGMNITDFDLFEHNEAFAVSSILVARGLEIPLERLNVFGGALALGHPLGASGARIIITLINALKKYNMRRGLATICHGGGGAVSIAVELE</sequence>
<dbReference type="AlphaFoldDB" id="A0A833E9J6"/>
<evidence type="ECO:0000256" key="1">
    <source>
        <dbReference type="ARBA" id="ARBA00010982"/>
    </source>
</evidence>
<gene>
    <name evidence="7" type="ORF">EYH45_03055</name>
</gene>
<name>A0A833E9J6_CALS0</name>
<dbReference type="Proteomes" id="UP000608579">
    <property type="component" value="Unassembled WGS sequence"/>
</dbReference>
<dbReference type="InterPro" id="IPR020615">
    <property type="entry name" value="Thiolase_acyl_enz_int_AS"/>
</dbReference>
<organism evidence="7 8">
    <name type="scientific">Caldiarchaeum subterraneum</name>
    <dbReference type="NCBI Taxonomy" id="311458"/>
    <lineage>
        <taxon>Archaea</taxon>
        <taxon>Nitrososphaerota</taxon>
        <taxon>Candidatus Caldarchaeales</taxon>
        <taxon>Candidatus Caldarchaeaceae</taxon>
        <taxon>Candidatus Caldarchaeum</taxon>
    </lineage>
</organism>
<comment type="similarity">
    <text evidence="1">Belongs to the thiolase-like superfamily. Thiolase family.</text>
</comment>